<dbReference type="Gene3D" id="3.90.1180.10">
    <property type="entry name" value="Ribosomal protein L13"/>
    <property type="match status" value="1"/>
</dbReference>
<keyword evidence="4 6" id="KW-0687">Ribonucleoprotein</keyword>
<name>A0A3D5QB70_FLESI</name>
<sequence>MKTTWAKKDENRNWYTVDVEGKTLGRVSTQIARILIGKHKPEYTPFIDTGDFVVVINAAKIRVTGKKLSDKKYYRHSGYLGGLKEKNLEQMLDDKPEDVIKLAVKRMLPKNRLGRQMLKKLKVYAGESHPHEAQKPVLIEL</sequence>
<evidence type="ECO:0000256" key="8">
    <source>
        <dbReference type="RuleBase" id="RU003878"/>
    </source>
</evidence>
<accession>A0A3D5QB70</accession>
<dbReference type="Proteomes" id="UP000262325">
    <property type="component" value="Unassembled WGS sequence"/>
</dbReference>
<proteinExistence type="inferred from homology"/>
<dbReference type="PANTHER" id="PTHR11545:SF2">
    <property type="entry name" value="LARGE RIBOSOMAL SUBUNIT PROTEIN UL13M"/>
    <property type="match status" value="1"/>
</dbReference>
<evidence type="ECO:0000313" key="10">
    <source>
        <dbReference type="Proteomes" id="UP000262325"/>
    </source>
</evidence>
<dbReference type="InterPro" id="IPR036899">
    <property type="entry name" value="Ribosomal_uL13_sf"/>
</dbReference>
<organism evidence="9 10">
    <name type="scientific">Flexistipes sinusarabici</name>
    <dbReference type="NCBI Taxonomy" id="2352"/>
    <lineage>
        <taxon>Bacteria</taxon>
        <taxon>Pseudomonadati</taxon>
        <taxon>Deferribacterota</taxon>
        <taxon>Deferribacteres</taxon>
        <taxon>Deferribacterales</taxon>
        <taxon>Flexistipitaceae</taxon>
        <taxon>Flexistipes</taxon>
    </lineage>
</organism>
<dbReference type="GO" id="GO:0003729">
    <property type="term" value="F:mRNA binding"/>
    <property type="evidence" value="ECO:0007669"/>
    <property type="project" value="UniProtKB-ARBA"/>
</dbReference>
<dbReference type="CDD" id="cd00392">
    <property type="entry name" value="Ribosomal_L13"/>
    <property type="match status" value="1"/>
</dbReference>
<comment type="similarity">
    <text evidence="1 6 7">Belongs to the universal ribosomal protein uL13 family.</text>
</comment>
<evidence type="ECO:0000256" key="6">
    <source>
        <dbReference type="HAMAP-Rule" id="MF_01366"/>
    </source>
</evidence>
<dbReference type="HAMAP" id="MF_01366">
    <property type="entry name" value="Ribosomal_uL13"/>
    <property type="match status" value="1"/>
</dbReference>
<dbReference type="InterPro" id="IPR023563">
    <property type="entry name" value="Ribosomal_uL13_CS"/>
</dbReference>
<dbReference type="InterPro" id="IPR005822">
    <property type="entry name" value="Ribosomal_uL13"/>
</dbReference>
<dbReference type="GO" id="GO:0017148">
    <property type="term" value="P:negative regulation of translation"/>
    <property type="evidence" value="ECO:0007669"/>
    <property type="project" value="TreeGrafter"/>
</dbReference>
<dbReference type="NCBIfam" id="TIGR01066">
    <property type="entry name" value="rplM_bact"/>
    <property type="match status" value="1"/>
</dbReference>
<dbReference type="PROSITE" id="PS00783">
    <property type="entry name" value="RIBOSOMAL_L13"/>
    <property type="match status" value="1"/>
</dbReference>
<gene>
    <name evidence="6 8" type="primary">rplM</name>
    <name evidence="9" type="ORF">DHM44_05340</name>
</gene>
<dbReference type="PANTHER" id="PTHR11545">
    <property type="entry name" value="RIBOSOMAL PROTEIN L13"/>
    <property type="match status" value="1"/>
</dbReference>
<evidence type="ECO:0000256" key="7">
    <source>
        <dbReference type="RuleBase" id="RU003877"/>
    </source>
</evidence>
<dbReference type="EMBL" id="DPPF01000107">
    <property type="protein sequence ID" value="HCW93087.1"/>
    <property type="molecule type" value="Genomic_DNA"/>
</dbReference>
<dbReference type="Pfam" id="PF00572">
    <property type="entry name" value="Ribosomal_L13"/>
    <property type="match status" value="1"/>
</dbReference>
<dbReference type="SUPFAM" id="SSF52161">
    <property type="entry name" value="Ribosomal protein L13"/>
    <property type="match status" value="1"/>
</dbReference>
<dbReference type="PIRSF" id="PIRSF002181">
    <property type="entry name" value="Ribosomal_L13"/>
    <property type="match status" value="1"/>
</dbReference>
<evidence type="ECO:0000313" key="9">
    <source>
        <dbReference type="EMBL" id="HCW93087.1"/>
    </source>
</evidence>
<evidence type="ECO:0000256" key="4">
    <source>
        <dbReference type="ARBA" id="ARBA00023274"/>
    </source>
</evidence>
<evidence type="ECO:0000256" key="1">
    <source>
        <dbReference type="ARBA" id="ARBA00006227"/>
    </source>
</evidence>
<dbReference type="GO" id="GO:0003735">
    <property type="term" value="F:structural constituent of ribosome"/>
    <property type="evidence" value="ECO:0007669"/>
    <property type="project" value="InterPro"/>
</dbReference>
<dbReference type="AlphaFoldDB" id="A0A3D5QB70"/>
<evidence type="ECO:0000256" key="2">
    <source>
        <dbReference type="ARBA" id="ARBA00011838"/>
    </source>
</evidence>
<dbReference type="GO" id="GO:0022625">
    <property type="term" value="C:cytosolic large ribosomal subunit"/>
    <property type="evidence" value="ECO:0007669"/>
    <property type="project" value="TreeGrafter"/>
</dbReference>
<evidence type="ECO:0000256" key="5">
    <source>
        <dbReference type="ARBA" id="ARBA00035201"/>
    </source>
</evidence>
<comment type="function">
    <text evidence="6 8">This protein is one of the early assembly proteins of the 50S ribosomal subunit, although it is not seen to bind rRNA by itself. It is important during the early stages of 50S assembly.</text>
</comment>
<dbReference type="InterPro" id="IPR005823">
    <property type="entry name" value="Ribosomal_uL13_bac-type"/>
</dbReference>
<protein>
    <recommendedName>
        <fullName evidence="5 6">Large ribosomal subunit protein uL13</fullName>
    </recommendedName>
</protein>
<dbReference type="GO" id="GO:0006412">
    <property type="term" value="P:translation"/>
    <property type="evidence" value="ECO:0007669"/>
    <property type="project" value="UniProtKB-UniRule"/>
</dbReference>
<comment type="caution">
    <text evidence="9">The sequence shown here is derived from an EMBL/GenBank/DDBJ whole genome shotgun (WGS) entry which is preliminary data.</text>
</comment>
<reference evidence="9 10" key="1">
    <citation type="journal article" date="2018" name="Nat. Biotechnol.">
        <title>A standardized bacterial taxonomy based on genome phylogeny substantially revises the tree of life.</title>
        <authorList>
            <person name="Parks D.H."/>
            <person name="Chuvochina M."/>
            <person name="Waite D.W."/>
            <person name="Rinke C."/>
            <person name="Skarshewski A."/>
            <person name="Chaumeil P.A."/>
            <person name="Hugenholtz P."/>
        </authorList>
    </citation>
    <scope>NUCLEOTIDE SEQUENCE [LARGE SCALE GENOMIC DNA]</scope>
    <source>
        <strain evidence="9">UBA8672</strain>
    </source>
</reference>
<comment type="subunit">
    <text evidence="2 6">Part of the 50S ribosomal subunit.</text>
</comment>
<evidence type="ECO:0000256" key="3">
    <source>
        <dbReference type="ARBA" id="ARBA00022980"/>
    </source>
</evidence>
<dbReference type="FunFam" id="3.90.1180.10:FF:000001">
    <property type="entry name" value="50S ribosomal protein L13"/>
    <property type="match status" value="1"/>
</dbReference>
<keyword evidence="3 6" id="KW-0689">Ribosomal protein</keyword>